<gene>
    <name evidence="1" type="ORF">GALL_438930</name>
</gene>
<evidence type="ECO:0000313" key="1">
    <source>
        <dbReference type="EMBL" id="OIQ74455.1"/>
    </source>
</evidence>
<dbReference type="EMBL" id="MLJW01002504">
    <property type="protein sequence ID" value="OIQ74455.1"/>
    <property type="molecule type" value="Genomic_DNA"/>
</dbReference>
<name>A0A1J5Q381_9ZZZZ</name>
<accession>A0A1J5Q381</accession>
<proteinExistence type="predicted"/>
<reference evidence="1" key="1">
    <citation type="submission" date="2016-10" db="EMBL/GenBank/DDBJ databases">
        <title>Sequence of Gallionella enrichment culture.</title>
        <authorList>
            <person name="Poehlein A."/>
            <person name="Muehling M."/>
            <person name="Daniel R."/>
        </authorList>
    </citation>
    <scope>NUCLEOTIDE SEQUENCE</scope>
</reference>
<protein>
    <submittedName>
        <fullName evidence="1">Uncharacterized protein</fullName>
    </submittedName>
</protein>
<dbReference type="AlphaFoldDB" id="A0A1J5Q381"/>
<sequence>MQGQLQPGKAMRGGKEVRGLQQQGFRVEDGAFLVVLEHAMAPGCLLPEGRGGGVEIAVQA</sequence>
<comment type="caution">
    <text evidence="1">The sequence shown here is derived from an EMBL/GenBank/DDBJ whole genome shotgun (WGS) entry which is preliminary data.</text>
</comment>
<organism evidence="1">
    <name type="scientific">mine drainage metagenome</name>
    <dbReference type="NCBI Taxonomy" id="410659"/>
    <lineage>
        <taxon>unclassified sequences</taxon>
        <taxon>metagenomes</taxon>
        <taxon>ecological metagenomes</taxon>
    </lineage>
</organism>